<dbReference type="Pfam" id="PF15009">
    <property type="entry name" value="STING_LBD"/>
    <property type="match status" value="1"/>
</dbReference>
<dbReference type="InterPro" id="IPR055432">
    <property type="entry name" value="STING_LBD"/>
</dbReference>
<keyword evidence="10" id="KW-0256">Endoplasmic reticulum</keyword>
<evidence type="ECO:0000259" key="14">
    <source>
        <dbReference type="Pfam" id="PF15009"/>
    </source>
</evidence>
<dbReference type="GO" id="GO:0033116">
    <property type="term" value="C:endoplasmic reticulum-Golgi intermediate compartment membrane"/>
    <property type="evidence" value="ECO:0007669"/>
    <property type="project" value="UniProtKB-SubCell"/>
</dbReference>
<dbReference type="GO" id="GO:0000421">
    <property type="term" value="C:autophagosome membrane"/>
    <property type="evidence" value="ECO:0007669"/>
    <property type="project" value="UniProtKB-SubCell"/>
</dbReference>
<evidence type="ECO:0000256" key="10">
    <source>
        <dbReference type="ARBA" id="ARBA00022824"/>
    </source>
</evidence>
<comment type="similarity">
    <text evidence="6">Belongs to the STING family.</text>
</comment>
<dbReference type="GO" id="GO:0061507">
    <property type="term" value="F:2',3'-cyclic GMP-AMP binding"/>
    <property type="evidence" value="ECO:0007669"/>
    <property type="project" value="TreeGrafter"/>
</dbReference>
<dbReference type="GO" id="GO:0061709">
    <property type="term" value="P:reticulophagy"/>
    <property type="evidence" value="ECO:0007669"/>
    <property type="project" value="TreeGrafter"/>
</dbReference>
<organism evidence="15 16">
    <name type="scientific">Pelobates cultripes</name>
    <name type="common">Western spadefoot toad</name>
    <dbReference type="NCBI Taxonomy" id="61616"/>
    <lineage>
        <taxon>Eukaryota</taxon>
        <taxon>Metazoa</taxon>
        <taxon>Chordata</taxon>
        <taxon>Craniata</taxon>
        <taxon>Vertebrata</taxon>
        <taxon>Euteleostomi</taxon>
        <taxon>Amphibia</taxon>
        <taxon>Batrachia</taxon>
        <taxon>Anura</taxon>
        <taxon>Pelobatoidea</taxon>
        <taxon>Pelobatidae</taxon>
        <taxon>Pelobates</taxon>
    </lineage>
</organism>
<evidence type="ECO:0000313" key="16">
    <source>
        <dbReference type="Proteomes" id="UP001295444"/>
    </source>
</evidence>
<keyword evidence="11" id="KW-1133">Transmembrane helix</keyword>
<dbReference type="Gene3D" id="3.40.50.12100">
    <property type="entry name" value="Stimulator of interferon genes protein"/>
    <property type="match status" value="1"/>
</dbReference>
<accession>A0AAD1RRM8</accession>
<name>A0AAD1RRM8_PELCU</name>
<keyword evidence="12" id="KW-0472">Membrane</keyword>
<reference evidence="15" key="1">
    <citation type="submission" date="2022-03" db="EMBL/GenBank/DDBJ databases">
        <authorList>
            <person name="Alioto T."/>
            <person name="Alioto T."/>
            <person name="Gomez Garrido J."/>
        </authorList>
    </citation>
    <scope>NUCLEOTIDE SEQUENCE</scope>
</reference>
<evidence type="ECO:0000256" key="8">
    <source>
        <dbReference type="ARBA" id="ARBA00022692"/>
    </source>
</evidence>
<dbReference type="PANTHER" id="PTHR34339">
    <property type="entry name" value="STIMULATOR OF INTERFERON GENES PROTEIN"/>
    <property type="match status" value="1"/>
</dbReference>
<dbReference type="FunFam" id="1.20.5.5200:FF:000001">
    <property type="entry name" value="Stimulator of interferon genes protein"/>
    <property type="match status" value="1"/>
</dbReference>
<dbReference type="GO" id="GO:0032481">
    <property type="term" value="P:positive regulation of type I interferon production"/>
    <property type="evidence" value="ECO:0007669"/>
    <property type="project" value="InterPro"/>
</dbReference>
<evidence type="ECO:0000313" key="15">
    <source>
        <dbReference type="EMBL" id="CAH2276806.1"/>
    </source>
</evidence>
<evidence type="ECO:0000256" key="9">
    <source>
        <dbReference type="ARBA" id="ARBA00022741"/>
    </source>
</evidence>
<dbReference type="GO" id="GO:0048471">
    <property type="term" value="C:perinuclear region of cytoplasm"/>
    <property type="evidence" value="ECO:0007669"/>
    <property type="project" value="UniProtKB-SubCell"/>
</dbReference>
<dbReference type="GO" id="GO:0000045">
    <property type="term" value="P:autophagosome assembly"/>
    <property type="evidence" value="ECO:0007669"/>
    <property type="project" value="TreeGrafter"/>
</dbReference>
<keyword evidence="9" id="KW-0547">Nucleotide-binding</keyword>
<feature type="domain" description="STING ligand-binding" evidence="14">
    <location>
        <begin position="62"/>
        <end position="248"/>
    </location>
</feature>
<sequence length="259" mass="30302">MSVVIPSFILCYIFYEEEYLPNFPRKISFFLILLAHFLAWLLGIQETSPAGISKIIEKKHFNVAHGLAWSYYVGYLKFVLPELKNLVKKFNEENNNLLKSSEMCKLHILIPLSCKLYGDLNEGDENITFLKEIPPLCKDRAGIKGRVFKNNVYRILDEEHRPYYCIVEYATPLASLLQMSDIASAAFSAEDRIQQTKLFYRTLKEILENSLECQNSFRLIVYDDSPKDKMYQPHMLSTEILKHLKQQHSEEYNLNQDTR</sequence>
<keyword evidence="16" id="KW-1185">Reference proteome</keyword>
<dbReference type="PANTHER" id="PTHR34339:SF1">
    <property type="entry name" value="STIMULATOR OF INTERFERON GENES PROTEIN"/>
    <property type="match status" value="1"/>
</dbReference>
<gene>
    <name evidence="15" type="ORF">PECUL_23A038895</name>
</gene>
<dbReference type="Proteomes" id="UP001295444">
    <property type="component" value="Chromosome 03"/>
</dbReference>
<dbReference type="GO" id="GO:0016239">
    <property type="term" value="P:positive regulation of macroautophagy"/>
    <property type="evidence" value="ECO:0007669"/>
    <property type="project" value="TreeGrafter"/>
</dbReference>
<evidence type="ECO:0000256" key="13">
    <source>
        <dbReference type="ARBA" id="ARBA00024169"/>
    </source>
</evidence>
<dbReference type="GO" id="GO:0005789">
    <property type="term" value="C:endoplasmic reticulum membrane"/>
    <property type="evidence" value="ECO:0007669"/>
    <property type="project" value="UniProtKB-SubCell"/>
</dbReference>
<dbReference type="EMBL" id="OW240914">
    <property type="protein sequence ID" value="CAH2276806.1"/>
    <property type="molecule type" value="Genomic_DNA"/>
</dbReference>
<evidence type="ECO:0000256" key="7">
    <source>
        <dbReference type="ARBA" id="ARBA00018708"/>
    </source>
</evidence>
<protein>
    <recommendedName>
        <fullName evidence="7">Stimulator of interferon genes protein</fullName>
    </recommendedName>
</protein>
<evidence type="ECO:0000256" key="6">
    <source>
        <dbReference type="ARBA" id="ARBA00009027"/>
    </source>
</evidence>
<dbReference type="InterPro" id="IPR047191">
    <property type="entry name" value="STING_C_chordates"/>
</dbReference>
<comment type="subcellular location">
    <subcellularLocation>
        <location evidence="4">Cytoplasm</location>
        <location evidence="4">Perinuclear region</location>
    </subcellularLocation>
    <subcellularLocation>
        <location evidence="3">Cytoplasmic vesicle</location>
        <location evidence="3">Autophagosome membrane</location>
        <topology evidence="3">Multi-pass membrane protein</topology>
    </subcellularLocation>
    <subcellularLocation>
        <location evidence="2">Endoplasmic reticulum membrane</location>
        <topology evidence="2">Multi-pass membrane protein</topology>
    </subcellularLocation>
    <subcellularLocation>
        <location evidence="1">Endoplasmic reticulum-Golgi intermediate compartment membrane</location>
        <topology evidence="1">Multi-pass membrane protein</topology>
    </subcellularLocation>
    <subcellularLocation>
        <location evidence="5">Golgi apparatus membrane</location>
        <topology evidence="5">Multi-pass membrane protein</topology>
    </subcellularLocation>
</comment>
<dbReference type="GO" id="GO:0051607">
    <property type="term" value="P:defense response to virus"/>
    <property type="evidence" value="ECO:0007669"/>
    <property type="project" value="TreeGrafter"/>
</dbReference>
<dbReference type="AlphaFoldDB" id="A0AAD1RRM8"/>
<evidence type="ECO:0000256" key="4">
    <source>
        <dbReference type="ARBA" id="ARBA00004556"/>
    </source>
</evidence>
<dbReference type="GO" id="GO:0002218">
    <property type="term" value="P:activation of innate immune response"/>
    <property type="evidence" value="ECO:0007669"/>
    <property type="project" value="InterPro"/>
</dbReference>
<dbReference type="GO" id="GO:0000139">
    <property type="term" value="C:Golgi membrane"/>
    <property type="evidence" value="ECO:0007669"/>
    <property type="project" value="UniProtKB-SubCell"/>
</dbReference>
<evidence type="ECO:0000256" key="12">
    <source>
        <dbReference type="ARBA" id="ARBA00023136"/>
    </source>
</evidence>
<comment type="catalytic activity">
    <reaction evidence="13">
        <text>H(+)(in) = H(+)(out)</text>
        <dbReference type="Rhea" id="RHEA:34979"/>
        <dbReference type="ChEBI" id="CHEBI:15378"/>
    </reaction>
</comment>
<evidence type="ECO:0000256" key="1">
    <source>
        <dbReference type="ARBA" id="ARBA00004457"/>
    </source>
</evidence>
<keyword evidence="8" id="KW-0812">Transmembrane</keyword>
<evidence type="ECO:0000256" key="11">
    <source>
        <dbReference type="ARBA" id="ARBA00022989"/>
    </source>
</evidence>
<dbReference type="GO" id="GO:0045087">
    <property type="term" value="P:innate immune response"/>
    <property type="evidence" value="ECO:0007669"/>
    <property type="project" value="TreeGrafter"/>
</dbReference>
<dbReference type="InterPro" id="IPR038623">
    <property type="entry name" value="STING_C_sf"/>
</dbReference>
<dbReference type="InterPro" id="IPR029158">
    <property type="entry name" value="STING"/>
</dbReference>
<evidence type="ECO:0000256" key="2">
    <source>
        <dbReference type="ARBA" id="ARBA00004477"/>
    </source>
</evidence>
<evidence type="ECO:0000256" key="3">
    <source>
        <dbReference type="ARBA" id="ARBA00004542"/>
    </source>
</evidence>
<evidence type="ECO:0000256" key="5">
    <source>
        <dbReference type="ARBA" id="ARBA00004653"/>
    </source>
</evidence>
<proteinExistence type="inferred from homology"/>
<dbReference type="Gene3D" id="1.20.5.5200">
    <property type="match status" value="1"/>
</dbReference>
<dbReference type="FunFam" id="3.40.50.12100:FF:000001">
    <property type="entry name" value="Stimulator of interferon genes protein"/>
    <property type="match status" value="1"/>
</dbReference>
<dbReference type="CDD" id="cd22658">
    <property type="entry name" value="STING_C_metazoan-like"/>
    <property type="match status" value="1"/>
</dbReference>
<dbReference type="GO" id="GO:0035438">
    <property type="term" value="F:cyclic-di-GMP binding"/>
    <property type="evidence" value="ECO:0007669"/>
    <property type="project" value="TreeGrafter"/>
</dbReference>